<dbReference type="CDD" id="cd01189">
    <property type="entry name" value="INT_ICEBs1_C_like"/>
    <property type="match status" value="1"/>
</dbReference>
<proteinExistence type="inferred from homology"/>
<dbReference type="Gene3D" id="1.10.443.10">
    <property type="entry name" value="Intergrase catalytic core"/>
    <property type="match status" value="1"/>
</dbReference>
<dbReference type="PANTHER" id="PTHR30349">
    <property type="entry name" value="PHAGE INTEGRASE-RELATED"/>
    <property type="match status" value="1"/>
</dbReference>
<keyword evidence="6" id="KW-1185">Reference proteome</keyword>
<dbReference type="InterPro" id="IPR011010">
    <property type="entry name" value="DNA_brk_join_enz"/>
</dbReference>
<organism evidence="5 6">
    <name type="scientific">Nocardioides taihuensis</name>
    <dbReference type="NCBI Taxonomy" id="1835606"/>
    <lineage>
        <taxon>Bacteria</taxon>
        <taxon>Bacillati</taxon>
        <taxon>Actinomycetota</taxon>
        <taxon>Actinomycetes</taxon>
        <taxon>Propionibacteriales</taxon>
        <taxon>Nocardioidaceae</taxon>
        <taxon>Nocardioides</taxon>
    </lineage>
</organism>
<keyword evidence="2" id="KW-0238">DNA-binding</keyword>
<dbReference type="Gene3D" id="1.10.150.130">
    <property type="match status" value="1"/>
</dbReference>
<accession>A0ABW0BPS1</accession>
<feature type="domain" description="Tyr recombinase" evidence="4">
    <location>
        <begin position="57"/>
        <end position="254"/>
    </location>
</feature>
<comment type="similarity">
    <text evidence="1">Belongs to the 'phage' integrase family.</text>
</comment>
<dbReference type="InterPro" id="IPR050090">
    <property type="entry name" value="Tyrosine_recombinase_XerCD"/>
</dbReference>
<dbReference type="PANTHER" id="PTHR30349:SF41">
    <property type="entry name" value="INTEGRASE_RECOMBINASE PROTEIN MJ0367-RELATED"/>
    <property type="match status" value="1"/>
</dbReference>
<dbReference type="SUPFAM" id="SSF56349">
    <property type="entry name" value="DNA breaking-rejoining enzymes"/>
    <property type="match status" value="1"/>
</dbReference>
<sequence length="271" mass="29964">MYREIAMLNDSRDRPISAATLRRIHATLMSALNTAVKRGLIDRNPASTVELPRAAKPTTTAWTAEELARFLDAISDDRLHTLYLVLGLVGLRRGEAVALRWDDLDLNRGLLRVQRSAVRTGKVLIEGPPKSASGSRTVAIDDETCRRLHWHGCRQRLEVLRATGLATSPTLVFTTPQGTQLDPTYVSRHFDRLVAKQELPRIRLHDLRHTSASIGLASGESLVEVSRRLGHSSITVTADVYSHVAPVVAKESAERLARQVYRSAAVSGEEQ</sequence>
<evidence type="ECO:0000259" key="4">
    <source>
        <dbReference type="PROSITE" id="PS51898"/>
    </source>
</evidence>
<evidence type="ECO:0000256" key="1">
    <source>
        <dbReference type="ARBA" id="ARBA00008857"/>
    </source>
</evidence>
<dbReference type="Proteomes" id="UP001596087">
    <property type="component" value="Unassembled WGS sequence"/>
</dbReference>
<dbReference type="InterPro" id="IPR002104">
    <property type="entry name" value="Integrase_catalytic"/>
</dbReference>
<dbReference type="InterPro" id="IPR013762">
    <property type="entry name" value="Integrase-like_cat_sf"/>
</dbReference>
<dbReference type="PROSITE" id="PS51898">
    <property type="entry name" value="TYR_RECOMBINASE"/>
    <property type="match status" value="1"/>
</dbReference>
<evidence type="ECO:0000313" key="5">
    <source>
        <dbReference type="EMBL" id="MFC5179405.1"/>
    </source>
</evidence>
<name>A0ABW0BPS1_9ACTN</name>
<dbReference type="EMBL" id="JBHSKD010000027">
    <property type="protein sequence ID" value="MFC5179405.1"/>
    <property type="molecule type" value="Genomic_DNA"/>
</dbReference>
<comment type="caution">
    <text evidence="5">The sequence shown here is derived from an EMBL/GenBank/DDBJ whole genome shotgun (WGS) entry which is preliminary data.</text>
</comment>
<keyword evidence="3" id="KW-0233">DNA recombination</keyword>
<evidence type="ECO:0000313" key="6">
    <source>
        <dbReference type="Proteomes" id="UP001596087"/>
    </source>
</evidence>
<reference evidence="6" key="1">
    <citation type="journal article" date="2019" name="Int. J. Syst. Evol. Microbiol.">
        <title>The Global Catalogue of Microorganisms (GCM) 10K type strain sequencing project: providing services to taxonomists for standard genome sequencing and annotation.</title>
        <authorList>
            <consortium name="The Broad Institute Genomics Platform"/>
            <consortium name="The Broad Institute Genome Sequencing Center for Infectious Disease"/>
            <person name="Wu L."/>
            <person name="Ma J."/>
        </authorList>
    </citation>
    <scope>NUCLEOTIDE SEQUENCE [LARGE SCALE GENOMIC DNA]</scope>
    <source>
        <strain evidence="6">DFY41</strain>
    </source>
</reference>
<dbReference type="RefSeq" id="WP_378593587.1">
    <property type="nucleotide sequence ID" value="NZ_JBHSKD010000027.1"/>
</dbReference>
<protein>
    <submittedName>
        <fullName evidence="5">Tyrosine-type recombinase/integrase</fullName>
    </submittedName>
</protein>
<evidence type="ECO:0000256" key="3">
    <source>
        <dbReference type="ARBA" id="ARBA00023172"/>
    </source>
</evidence>
<dbReference type="Pfam" id="PF00589">
    <property type="entry name" value="Phage_integrase"/>
    <property type="match status" value="1"/>
</dbReference>
<dbReference type="InterPro" id="IPR010998">
    <property type="entry name" value="Integrase_recombinase_N"/>
</dbReference>
<gene>
    <name evidence="5" type="ORF">ACFPGP_22195</name>
</gene>
<evidence type="ECO:0000256" key="2">
    <source>
        <dbReference type="ARBA" id="ARBA00023125"/>
    </source>
</evidence>